<reference evidence="1 2" key="1">
    <citation type="submission" date="2017-12" db="EMBL/GenBank/DDBJ databases">
        <title>Isolation and characterization of an aerobic denitrifying Pseudomonas monteilii CY06 from aquaculture ponds.</title>
        <authorList>
            <person name="Ma Q."/>
            <person name="Cai Y."/>
            <person name="He Z."/>
        </authorList>
    </citation>
    <scope>NUCLEOTIDE SEQUENCE [LARGE SCALE GENOMIC DNA]</scope>
    <source>
        <strain evidence="1 2">CY06</strain>
    </source>
</reference>
<evidence type="ECO:0000313" key="1">
    <source>
        <dbReference type="EMBL" id="PKI25805.1"/>
    </source>
</evidence>
<dbReference type="Proteomes" id="UP000233399">
    <property type="component" value="Unassembled WGS sequence"/>
</dbReference>
<accession>A0A2N1IYJ4</accession>
<dbReference type="EMBL" id="PJCG01000002">
    <property type="protein sequence ID" value="PKI25805.1"/>
    <property type="molecule type" value="Genomic_DNA"/>
</dbReference>
<proteinExistence type="predicted"/>
<protein>
    <submittedName>
        <fullName evidence="1">Uncharacterized protein</fullName>
    </submittedName>
</protein>
<gene>
    <name evidence="1" type="ORF">CXB65_01695</name>
</gene>
<dbReference type="AlphaFoldDB" id="A0A2N1IYJ4"/>
<sequence>MALGSVGPGVVRHEVFGACQIERRPRGASRAGARSYVFFGPIVPEDFARERLGAWLDSASYKPGGRALPHRRYWPEKNVGASASSRCAARAALDLASAMLLEQNDKWCLQRRYMQLEAFEAVSDNPQAKLSAVINYTANSAARTMMSYTTSRDTILDGVAIHLPAFWLVTTNPAFIAGQLGHSMQVLLSTRAKWLNSANDWAEPAKLEKNVMGTEGVQD</sequence>
<comment type="caution">
    <text evidence="1">The sequence shown here is derived from an EMBL/GenBank/DDBJ whole genome shotgun (WGS) entry which is preliminary data.</text>
</comment>
<evidence type="ECO:0000313" key="2">
    <source>
        <dbReference type="Proteomes" id="UP000233399"/>
    </source>
</evidence>
<organism evidence="1 2">
    <name type="scientific">Pseudomonas monteilii</name>
    <dbReference type="NCBI Taxonomy" id="76759"/>
    <lineage>
        <taxon>Bacteria</taxon>
        <taxon>Pseudomonadati</taxon>
        <taxon>Pseudomonadota</taxon>
        <taxon>Gammaproteobacteria</taxon>
        <taxon>Pseudomonadales</taxon>
        <taxon>Pseudomonadaceae</taxon>
        <taxon>Pseudomonas</taxon>
    </lineage>
</organism>
<name>A0A2N1IYJ4_9PSED</name>